<sequence>MYIVPRCIPGLGVVFVLVFICVATSSLLENRKKKCTFHILLLCAMLKILSYNVKGLNAPVKRHSLEAEVLRLKAEVVCLQETHFKRLAHPLLRLRNFTTQYHATGPTRARGVSILIRSNVVFQLHRKISDPQGRYLILICSLNHKTYTLVNVYSPNTEQLSFISGVLNRVSLVAAGVLLICGDLNYSIDPARDVRSPKIPIPTKRSIRQGQKLRDLLSSHGLYDVWRLWHPGDSEFTFHSKVHNMYSRLDYFLLQGSSLPLILHCEILDITWSDHAPILLTVGEGREGGAGKSTWRFNDSILSDPGAMAEIEQTLKEYFVLNHTPGTTPEILWQAHKAVLRGVCLKWASRLNKARQADRLSILSQIHIAAQANSSDPTPVHLKTLLEAQARLSDWNYKALLFSQRRLKARYYAFRDRPGRLLARYLRPMVANSRISHLVIDSGRRTVYKPLEIGNALATYYGELYNLQPDPLLPSSCEDRVDRYLSDLHLPSLTPTQRDGLMSPFTELEIATTIQSLPSHKSPGPDGFTDTYYKKFSALLTPHLLSLFVSAAEEGRFPEDMLRTTIVPLPKPGKSPTLCPNFRPISLLNVDVKIYAKILANRVADLLPQLICSDQVGFIRGRQGPHNTKKLIDLIQVIQTYRIPSVLLALDAEKAFDRVDWMFLRKVLLKFGFPVSVLQSIFALYASPTASVLTAGFLSDQIKISNGTRQGCPLSPLLYALVIEPLAQRIRQDDGVVGIMVGPTTYKIGLFADDILLTITEPTESLPRLREILTEYSEVSYHKINLPKSQALSINVPNSTRKSLMQLFKFEWREDYLQYLGVKIPKSPDQLFDLNYKPFLSHVRQLLFKWKKTSLSWIGRMAAIKMSLLPKLLYYFRTIPIRLPKSYIEEVQSLLNCYVWNGKRPRVPTRLLNLPIRRGGLAMPNVHIYHRAAVLASLAEYFHSPRPPQWTAIEQSFAKQYLITTVMWLTRRQRPPLPELLPITRWYLHVWDLSRALLLNTTSLSLATPIEVLTHWITDFDSVRWTSKGIGHLHQLISGGNMMTFEMLKQRYKLTETWRLSYYQIASVIRRPGVSLPPTLPQIPLSPFASFVVKPSTKVKLLSVCYEALNVPSLDHIWSFQSAWEGEMGMRIPSQAWEGAFSLDRGAYRCASLMEVRRKVLYRWYLVPARECHMNKSVSSICWRCLLLKGTMAHVWWDCVTLEPLWRGVSGLVEKATGLILPFALADYLLGVSMVRMGKLQRKLFCVITSSTMLLIARRWKQTGVPTVRDVRDMVNNVRDYELMARHIYDFPQPEKDHWTSG</sequence>
<dbReference type="PANTHER" id="PTHR31635:SF196">
    <property type="entry name" value="REVERSE TRANSCRIPTASE DOMAIN-CONTAINING PROTEIN-RELATED"/>
    <property type="match status" value="1"/>
</dbReference>
<keyword evidence="1" id="KW-0812">Transmembrane</keyword>
<evidence type="ECO:0000313" key="3">
    <source>
        <dbReference type="Ensembl" id="ENSLLEP00000002862.1"/>
    </source>
</evidence>
<keyword evidence="1" id="KW-1133">Transmembrane helix</keyword>
<dbReference type="SUPFAM" id="SSF56219">
    <property type="entry name" value="DNase I-like"/>
    <property type="match status" value="1"/>
</dbReference>
<reference evidence="3" key="2">
    <citation type="submission" date="2025-09" db="UniProtKB">
        <authorList>
            <consortium name="Ensembl"/>
        </authorList>
    </citation>
    <scope>IDENTIFICATION</scope>
</reference>
<accession>A0A8C5P7N3</accession>
<evidence type="ECO:0000313" key="4">
    <source>
        <dbReference type="Proteomes" id="UP000694569"/>
    </source>
</evidence>
<proteinExistence type="predicted"/>
<dbReference type="Pfam" id="PF03372">
    <property type="entry name" value="Exo_endo_phos"/>
    <property type="match status" value="1"/>
</dbReference>
<keyword evidence="1" id="KW-0472">Membrane</keyword>
<dbReference type="GeneTree" id="ENSGT00940000163630"/>
<feature type="transmembrane region" description="Helical" evidence="1">
    <location>
        <begin position="6"/>
        <end position="28"/>
    </location>
</feature>
<dbReference type="SUPFAM" id="SSF56672">
    <property type="entry name" value="DNA/RNA polymerases"/>
    <property type="match status" value="1"/>
</dbReference>
<dbReference type="GO" id="GO:0003824">
    <property type="term" value="F:catalytic activity"/>
    <property type="evidence" value="ECO:0007669"/>
    <property type="project" value="InterPro"/>
</dbReference>
<keyword evidence="4" id="KW-1185">Reference proteome</keyword>
<dbReference type="InterPro" id="IPR000477">
    <property type="entry name" value="RT_dom"/>
</dbReference>
<dbReference type="Ensembl" id="ENSLLET00000002983.1">
    <property type="protein sequence ID" value="ENSLLEP00000002862.1"/>
    <property type="gene ID" value="ENSLLEG00000001864.1"/>
</dbReference>
<dbReference type="OrthoDB" id="410381at2759"/>
<protein>
    <recommendedName>
        <fullName evidence="2">Reverse transcriptase domain-containing protein</fullName>
    </recommendedName>
</protein>
<reference evidence="3" key="1">
    <citation type="submission" date="2025-08" db="UniProtKB">
        <authorList>
            <consortium name="Ensembl"/>
        </authorList>
    </citation>
    <scope>IDENTIFICATION</scope>
</reference>
<dbReference type="Pfam" id="PF00078">
    <property type="entry name" value="RVT_1"/>
    <property type="match status" value="1"/>
</dbReference>
<feature type="domain" description="Reverse transcriptase" evidence="2">
    <location>
        <begin position="550"/>
        <end position="824"/>
    </location>
</feature>
<dbReference type="PANTHER" id="PTHR31635">
    <property type="entry name" value="REVERSE TRANSCRIPTASE DOMAIN-CONTAINING PROTEIN-RELATED"/>
    <property type="match status" value="1"/>
</dbReference>
<dbReference type="CDD" id="cd01650">
    <property type="entry name" value="RT_nLTR_like"/>
    <property type="match status" value="1"/>
</dbReference>
<dbReference type="PROSITE" id="PS50878">
    <property type="entry name" value="RT_POL"/>
    <property type="match status" value="1"/>
</dbReference>
<dbReference type="InterPro" id="IPR005135">
    <property type="entry name" value="Endo/exonuclease/phosphatase"/>
</dbReference>
<name>A0A8C5P7N3_9ANUR</name>
<dbReference type="InterPro" id="IPR043502">
    <property type="entry name" value="DNA/RNA_pol_sf"/>
</dbReference>
<evidence type="ECO:0000259" key="2">
    <source>
        <dbReference type="PROSITE" id="PS50878"/>
    </source>
</evidence>
<dbReference type="Proteomes" id="UP000694569">
    <property type="component" value="Unplaced"/>
</dbReference>
<dbReference type="InterPro" id="IPR036691">
    <property type="entry name" value="Endo/exonu/phosph_ase_sf"/>
</dbReference>
<dbReference type="CDD" id="cd09076">
    <property type="entry name" value="L1-EN"/>
    <property type="match status" value="1"/>
</dbReference>
<organism evidence="3 4">
    <name type="scientific">Leptobrachium leishanense</name>
    <name type="common">Leishan spiny toad</name>
    <dbReference type="NCBI Taxonomy" id="445787"/>
    <lineage>
        <taxon>Eukaryota</taxon>
        <taxon>Metazoa</taxon>
        <taxon>Chordata</taxon>
        <taxon>Craniata</taxon>
        <taxon>Vertebrata</taxon>
        <taxon>Euteleostomi</taxon>
        <taxon>Amphibia</taxon>
        <taxon>Batrachia</taxon>
        <taxon>Anura</taxon>
        <taxon>Pelobatoidea</taxon>
        <taxon>Megophryidae</taxon>
        <taxon>Leptobrachium</taxon>
    </lineage>
</organism>
<evidence type="ECO:0000256" key="1">
    <source>
        <dbReference type="SAM" id="Phobius"/>
    </source>
</evidence>
<dbReference type="Gene3D" id="3.60.10.10">
    <property type="entry name" value="Endonuclease/exonuclease/phosphatase"/>
    <property type="match status" value="1"/>
</dbReference>